<evidence type="ECO:0000313" key="5">
    <source>
        <dbReference type="Proteomes" id="UP000014197"/>
    </source>
</evidence>
<comment type="caution">
    <text evidence="2">The sequence shown here is derived from an EMBL/GenBank/DDBJ whole genome shotgun (WGS) entry which is preliminary data.</text>
</comment>
<dbReference type="NCBIfam" id="TIGR02543">
    <property type="entry name" value="List_Bact_rpt"/>
    <property type="match status" value="1"/>
</dbReference>
<dbReference type="Proteomes" id="UP000014197">
    <property type="component" value="Unassembled WGS sequence"/>
</dbReference>
<dbReference type="OrthoDB" id="2365040at2"/>
<gene>
    <name evidence="3" type="ORF">I583_02730</name>
    <name evidence="2" type="ORF">UAW_01764</name>
</gene>
<keyword evidence="5" id="KW-1185">Reference proteome</keyword>
<sequence length="1105" mass="125497">MSTKLKLMVGVIVILLIGLVLWESPLPNVKAQQKNNQTEKITITFINDNKEFYRQVLDKGTIPLVPENPEPGNNQAMFNGWFTEPTGGEKFDFNKKLTYSTTVFAQFSEIFLVQYKNNEGQIIDSKEVAPGKRIPKSEKEITPPAGEFFTHWSEEGDEERKPFNFDDEKASRNLVLIPNFSKYKLVLFSSEGTQVDPQYVLLGDQATKPTNPEKEGYSFSHWSTKKGGEIYDFNSPITGNLTLYAVFTPENVNVTLVYWTEVKNLVGDPGRNLNNYKYSSSKKIQALAGSEKQVDKSEADSNLPSLAEDNPLKYAEFNFSSSTIVRGDGTSVVNVYYKRSIYTYTFDLDKVNATLVGNGKNYYGNGEKYVMKAKFDQNIKGLWPSNKTISAPYNLFESWTMPVTNQVTDPVELFYNLIPSSGSTYTSVAKWTTNLGAKRTRVFVYFESVSGTGYEAKRDYDKEGVGTNLVASAISGLTYSHSTTVSDNKDLLVQNFYYKRNSYLLKYDPLGGTMDSSEMSSNKKFEQEITEPKAPQRLGYKFIGWYYDSSYIDKVNFTNLKMPSNELTLFAKWESTKNTVRYLDGLNGKELLKQTYGDNEYVTFPADYVKGETLLENKGIFNGWFWDINGTGFEFAETIPVTKDIDLYARWIRDEFRVTYDLGEGSGTAPIDTEYYELNQKAILKDGATLSPPEGKVFAGWKDQKTEKIHYPGNFLLVSGNMKLIPVFVYPNELTQVIYHAGDYVNSPEDISLSVIKNSLFTTAGELFEREGKNLIGWSKELNGKKDFELEQEGIAVGEEHIDLYAVWENKLHSISFLASDHGSLNIEGTNVTWQIEDGTTWGESKIIIPKTIPDKGYRFVGWEPELPKDKFVINKDMVFKAKFELYYSTLNIEFLDEEGVSLHLPIKSDYLIGSIIDLTKEQEVTEAIQEIKKGNYELYKRPEKETEILIEEEEQTVQYQFKGKLFVQSSPNFMNFGRKSLGIPFIKVEKAKYDKPLIVWDNRKNGGPWDLTATLKKPLTSQEDPSKTLPSAIHYKVSDKKTVVLSENEPQSVAERTHETKGQYNVSNEWDNNESGLFLEVPSGDVLQAGGYRATILWQVEQTP</sequence>
<evidence type="ECO:0000256" key="1">
    <source>
        <dbReference type="ARBA" id="ARBA00004196"/>
    </source>
</evidence>
<evidence type="ECO:0000313" key="2">
    <source>
        <dbReference type="EMBL" id="EOH96806.1"/>
    </source>
</evidence>
<reference evidence="3 5" key="2">
    <citation type="submission" date="2013-03" db="EMBL/GenBank/DDBJ databases">
        <title>The Genome Sequence of Enterococcus haemoperoxidus BAA-382 (PacBio/Illumina hybrid assembly).</title>
        <authorList>
            <consortium name="The Broad Institute Genomics Platform"/>
            <consortium name="The Broad Institute Genome Sequencing Center for Infectious Disease"/>
            <person name="Earl A."/>
            <person name="Russ C."/>
            <person name="Gilmore M."/>
            <person name="Surin D."/>
            <person name="Walker B."/>
            <person name="Young S."/>
            <person name="Zeng Q."/>
            <person name="Gargeya S."/>
            <person name="Fitzgerald M."/>
            <person name="Haas B."/>
            <person name="Abouelleil A."/>
            <person name="Allen A.W."/>
            <person name="Alvarado L."/>
            <person name="Arachchi H.M."/>
            <person name="Berlin A.M."/>
            <person name="Chapman S.B."/>
            <person name="Gainer-Dewar J."/>
            <person name="Goldberg J."/>
            <person name="Griggs A."/>
            <person name="Gujja S."/>
            <person name="Hansen M."/>
            <person name="Howarth C."/>
            <person name="Imamovic A."/>
            <person name="Ireland A."/>
            <person name="Larimer J."/>
            <person name="McCowan C."/>
            <person name="Murphy C."/>
            <person name="Pearson M."/>
            <person name="Poon T.W."/>
            <person name="Priest M."/>
            <person name="Roberts A."/>
            <person name="Saif S."/>
            <person name="Shea T."/>
            <person name="Sisk P."/>
            <person name="Sykes S."/>
            <person name="Wortman J."/>
            <person name="Nusbaum C."/>
            <person name="Birren B."/>
        </authorList>
    </citation>
    <scope>NUCLEOTIDE SEQUENCE [LARGE SCALE GENOMIC DNA]</scope>
    <source>
        <strain evidence="3 5">ATCC BAA-382</strain>
    </source>
</reference>
<protein>
    <submittedName>
        <fullName evidence="2">Uncharacterized protein</fullName>
    </submittedName>
</protein>
<comment type="subcellular location">
    <subcellularLocation>
        <location evidence="1">Cell envelope</location>
    </subcellularLocation>
</comment>
<dbReference type="Pfam" id="PF09479">
    <property type="entry name" value="Flg_new"/>
    <property type="match status" value="4"/>
</dbReference>
<evidence type="ECO:0000313" key="3">
    <source>
        <dbReference type="EMBL" id="EOT60095.1"/>
    </source>
</evidence>
<dbReference type="InterPro" id="IPR013378">
    <property type="entry name" value="InlB-like_B-rpt"/>
</dbReference>
<dbReference type="Proteomes" id="UP000013858">
    <property type="component" value="Unassembled WGS sequence"/>
</dbReference>
<dbReference type="GO" id="GO:0030313">
    <property type="term" value="C:cell envelope"/>
    <property type="evidence" value="ECO:0007669"/>
    <property type="project" value="UniProtKB-SubCell"/>
</dbReference>
<name>R2SVI2_9ENTE</name>
<dbReference type="PATRIC" id="fig|1158608.3.peg.1741"/>
<dbReference type="STRING" id="155618.RV06_GL001601"/>
<dbReference type="AlphaFoldDB" id="R2SVI2"/>
<dbReference type="InterPro" id="IPR042229">
    <property type="entry name" value="Listeria/Bacterioides_rpt_sf"/>
</dbReference>
<dbReference type="Gene3D" id="2.60.40.4270">
    <property type="entry name" value="Listeria-Bacteroides repeat domain"/>
    <property type="match status" value="4"/>
</dbReference>
<dbReference type="EMBL" id="AJAR01000015">
    <property type="protein sequence ID" value="EOH96806.1"/>
    <property type="molecule type" value="Genomic_DNA"/>
</dbReference>
<dbReference type="RefSeq" id="WP_010761966.1">
    <property type="nucleotide sequence ID" value="NZ_KB946316.1"/>
</dbReference>
<dbReference type="EMBL" id="ASVY01000003">
    <property type="protein sequence ID" value="EOT60095.1"/>
    <property type="molecule type" value="Genomic_DNA"/>
</dbReference>
<reference evidence="2 4" key="1">
    <citation type="submission" date="2013-02" db="EMBL/GenBank/DDBJ databases">
        <title>The Genome Sequence of Enterococcus haemoperoxidus BAA-382.</title>
        <authorList>
            <consortium name="The Broad Institute Genome Sequencing Platform"/>
            <consortium name="The Broad Institute Genome Sequencing Center for Infectious Disease"/>
            <person name="Earl A.M."/>
            <person name="Gilmore M.S."/>
            <person name="Lebreton F."/>
            <person name="Walker B."/>
            <person name="Young S.K."/>
            <person name="Zeng Q."/>
            <person name="Gargeya S."/>
            <person name="Fitzgerald M."/>
            <person name="Haas B."/>
            <person name="Abouelleil A."/>
            <person name="Alvarado L."/>
            <person name="Arachchi H.M."/>
            <person name="Berlin A.M."/>
            <person name="Chapman S.B."/>
            <person name="Dewar J."/>
            <person name="Goldberg J."/>
            <person name="Griggs A."/>
            <person name="Gujja S."/>
            <person name="Hansen M."/>
            <person name="Howarth C."/>
            <person name="Imamovic A."/>
            <person name="Larimer J."/>
            <person name="McCowan C."/>
            <person name="Murphy C."/>
            <person name="Neiman D."/>
            <person name="Pearson M."/>
            <person name="Priest M."/>
            <person name="Roberts A."/>
            <person name="Saif S."/>
            <person name="Shea T."/>
            <person name="Sisk P."/>
            <person name="Sykes S."/>
            <person name="Wortman J."/>
            <person name="Nusbaum C."/>
            <person name="Birren B."/>
        </authorList>
    </citation>
    <scope>NUCLEOTIDE SEQUENCE [LARGE SCALE GENOMIC DNA]</scope>
    <source>
        <strain evidence="2 4">ATCC BAA-382</strain>
    </source>
</reference>
<dbReference type="eggNOG" id="COG4223">
    <property type="taxonomic scope" value="Bacteria"/>
</dbReference>
<organism evidence="2 4">
    <name type="scientific">Enterococcus haemoperoxidus ATCC BAA-382</name>
    <dbReference type="NCBI Taxonomy" id="1158608"/>
    <lineage>
        <taxon>Bacteria</taxon>
        <taxon>Bacillati</taxon>
        <taxon>Bacillota</taxon>
        <taxon>Bacilli</taxon>
        <taxon>Lactobacillales</taxon>
        <taxon>Enterococcaceae</taxon>
        <taxon>Enterococcus</taxon>
    </lineage>
</organism>
<evidence type="ECO:0000313" key="4">
    <source>
        <dbReference type="Proteomes" id="UP000013858"/>
    </source>
</evidence>
<accession>R2SVI2</accession>
<proteinExistence type="predicted"/>